<evidence type="ECO:0000313" key="3">
    <source>
        <dbReference type="Proteomes" id="UP000224080"/>
    </source>
</evidence>
<sequence length="96" mass="10953">MVIVSGLLGANFFVVILVMLIMSIFVFVLEGSSVAWRASLMLPNQATYMWKGKQQAERERRFYDDSPLTAKTVRRGFQNKGEVSARLQRVLVLSRK</sequence>
<evidence type="ECO:0000256" key="1">
    <source>
        <dbReference type="SAM" id="Phobius"/>
    </source>
</evidence>
<dbReference type="AlphaFoldDB" id="A0A2B7XL52"/>
<accession>A0A2B7XL52</accession>
<organism evidence="2 3">
    <name type="scientific">Blastomyces parvus</name>
    <dbReference type="NCBI Taxonomy" id="2060905"/>
    <lineage>
        <taxon>Eukaryota</taxon>
        <taxon>Fungi</taxon>
        <taxon>Dikarya</taxon>
        <taxon>Ascomycota</taxon>
        <taxon>Pezizomycotina</taxon>
        <taxon>Eurotiomycetes</taxon>
        <taxon>Eurotiomycetidae</taxon>
        <taxon>Onygenales</taxon>
        <taxon>Ajellomycetaceae</taxon>
        <taxon>Blastomyces</taxon>
    </lineage>
</organism>
<keyword evidence="1" id="KW-0472">Membrane</keyword>
<proteinExistence type="predicted"/>
<dbReference type="Proteomes" id="UP000224080">
    <property type="component" value="Unassembled WGS sequence"/>
</dbReference>
<keyword evidence="1" id="KW-1133">Transmembrane helix</keyword>
<name>A0A2B7XL52_9EURO</name>
<dbReference type="EMBL" id="PDNC01000004">
    <property type="protein sequence ID" value="PGH09513.1"/>
    <property type="molecule type" value="Genomic_DNA"/>
</dbReference>
<keyword evidence="1" id="KW-0812">Transmembrane</keyword>
<reference evidence="2 3" key="1">
    <citation type="submission" date="2017-10" db="EMBL/GenBank/DDBJ databases">
        <title>Comparative genomics in systemic dimorphic fungi from Ajellomycetaceae.</title>
        <authorList>
            <person name="Munoz J.F."/>
            <person name="Mcewen J.G."/>
            <person name="Clay O.K."/>
            <person name="Cuomo C.A."/>
        </authorList>
    </citation>
    <scope>NUCLEOTIDE SEQUENCE [LARGE SCALE GENOMIC DNA]</scope>
    <source>
        <strain evidence="2 3">UAMH130</strain>
    </source>
</reference>
<comment type="caution">
    <text evidence="2">The sequence shown here is derived from an EMBL/GenBank/DDBJ whole genome shotgun (WGS) entry which is preliminary data.</text>
</comment>
<protein>
    <submittedName>
        <fullName evidence="2">Uncharacterized protein</fullName>
    </submittedName>
</protein>
<gene>
    <name evidence="2" type="ORF">GX51_00618</name>
</gene>
<feature type="transmembrane region" description="Helical" evidence="1">
    <location>
        <begin position="6"/>
        <end position="29"/>
    </location>
</feature>
<keyword evidence="3" id="KW-1185">Reference proteome</keyword>
<evidence type="ECO:0000313" key="2">
    <source>
        <dbReference type="EMBL" id="PGH09513.1"/>
    </source>
</evidence>